<sequence length="76" mass="8080">MDVSSIKTTDPLLVPVLMSLLRNGIVHRAMALAIATVVLIGVHQPTWVPYAVTVYAIWNAAAVTLNSARAARAAAR</sequence>
<comment type="caution">
    <text evidence="2">The sequence shown here is derived from an EMBL/GenBank/DDBJ whole genome shotgun (WGS) entry which is preliminary data.</text>
</comment>
<gene>
    <name evidence="2" type="ORF">NSK11_contig00031-0049</name>
</gene>
<feature type="transmembrane region" description="Helical" evidence="1">
    <location>
        <begin position="25"/>
        <end position="42"/>
    </location>
</feature>
<accession>A0ABC9YS69</accession>
<reference evidence="3" key="1">
    <citation type="submission" date="2015-07" db="EMBL/GenBank/DDBJ databases">
        <title>Nocardia seriolae U-1 whole genome shotgun sequence.</title>
        <authorList>
            <person name="Imajoh M."/>
            <person name="Fukumoto Y."/>
            <person name="Sukeda M."/>
            <person name="Yamane J."/>
            <person name="Yamasaki K."/>
            <person name="Shimizu M."/>
            <person name="Ohnishi K."/>
            <person name="Oshima S."/>
        </authorList>
    </citation>
    <scope>NUCLEOTIDE SEQUENCE [LARGE SCALE GENOMIC DNA]</scope>
    <source>
        <strain evidence="3">U-1</strain>
    </source>
</reference>
<dbReference type="EMBL" id="BBYQ01000031">
    <property type="protein sequence ID" value="GAP28284.1"/>
    <property type="molecule type" value="Genomic_DNA"/>
</dbReference>
<keyword evidence="1" id="KW-1133">Transmembrane helix</keyword>
<proteinExistence type="predicted"/>
<keyword evidence="1" id="KW-0472">Membrane</keyword>
<dbReference type="Proteomes" id="UP000037179">
    <property type="component" value="Unassembled WGS sequence"/>
</dbReference>
<evidence type="ECO:0000313" key="3">
    <source>
        <dbReference type="Proteomes" id="UP000037179"/>
    </source>
</evidence>
<evidence type="ECO:0000313" key="2">
    <source>
        <dbReference type="EMBL" id="GAP28284.1"/>
    </source>
</evidence>
<dbReference type="AlphaFoldDB" id="A0ABC9YS69"/>
<name>A0ABC9YS69_9NOCA</name>
<protein>
    <submittedName>
        <fullName evidence="2">Uncharacterized protein</fullName>
    </submittedName>
</protein>
<feature type="transmembrane region" description="Helical" evidence="1">
    <location>
        <begin position="48"/>
        <end position="68"/>
    </location>
</feature>
<evidence type="ECO:0000256" key="1">
    <source>
        <dbReference type="SAM" id="Phobius"/>
    </source>
</evidence>
<reference evidence="2 3" key="2">
    <citation type="journal article" date="2016" name="Genome Announc.">
        <title>Draft Genome Sequence of Erythromycin- and Oxytetracycline-Sensitive Nocardia seriolae Strain U-1 (NBRC 110359).</title>
        <authorList>
            <person name="Imajoh M."/>
            <person name="Sukeda M."/>
            <person name="Shimizu M."/>
            <person name="Yamane J."/>
            <person name="Ohnishi K."/>
            <person name="Oshima S."/>
        </authorList>
    </citation>
    <scope>NUCLEOTIDE SEQUENCE [LARGE SCALE GENOMIC DNA]</scope>
    <source>
        <strain evidence="2 3">U-1</strain>
    </source>
</reference>
<organism evidence="2 3">
    <name type="scientific">Nocardia seriolae</name>
    <dbReference type="NCBI Taxonomy" id="37332"/>
    <lineage>
        <taxon>Bacteria</taxon>
        <taxon>Bacillati</taxon>
        <taxon>Actinomycetota</taxon>
        <taxon>Actinomycetes</taxon>
        <taxon>Mycobacteriales</taxon>
        <taxon>Nocardiaceae</taxon>
        <taxon>Nocardia</taxon>
    </lineage>
</organism>
<keyword evidence="3" id="KW-1185">Reference proteome</keyword>
<keyword evidence="1" id="KW-0812">Transmembrane</keyword>